<dbReference type="Gene3D" id="3.40.50.300">
    <property type="entry name" value="P-loop containing nucleotide triphosphate hydrolases"/>
    <property type="match status" value="2"/>
</dbReference>
<dbReference type="GO" id="GO:0046872">
    <property type="term" value="F:metal ion binding"/>
    <property type="evidence" value="ECO:0007669"/>
    <property type="project" value="UniProtKB-KW"/>
</dbReference>
<dbReference type="InterPro" id="IPR038257">
    <property type="entry name" value="CRISPR-assoc_Cas3_HD_sf"/>
</dbReference>
<keyword evidence="7" id="KW-0347">Helicase</keyword>
<evidence type="ECO:0000259" key="10">
    <source>
        <dbReference type="PROSITE" id="PS51192"/>
    </source>
</evidence>
<dbReference type="InterPro" id="IPR011545">
    <property type="entry name" value="DEAD/DEAH_box_helicase_dom"/>
</dbReference>
<dbReference type="GO" id="GO:0003723">
    <property type="term" value="F:RNA binding"/>
    <property type="evidence" value="ECO:0007669"/>
    <property type="project" value="TreeGrafter"/>
</dbReference>
<evidence type="ECO:0000256" key="7">
    <source>
        <dbReference type="ARBA" id="ARBA00022806"/>
    </source>
</evidence>
<evidence type="ECO:0000256" key="2">
    <source>
        <dbReference type="ARBA" id="ARBA00009046"/>
    </source>
</evidence>
<dbReference type="PANTHER" id="PTHR47963:SF9">
    <property type="entry name" value="CRISPR-ASSOCIATED ENDONUCLEASE_HELICASE CAS3"/>
    <property type="match status" value="1"/>
</dbReference>
<comment type="caution">
    <text evidence="12">The sequence shown here is derived from an EMBL/GenBank/DDBJ whole genome shotgun (WGS) entry which is preliminary data.</text>
</comment>
<dbReference type="PROSITE" id="PS51643">
    <property type="entry name" value="HD_CAS3"/>
    <property type="match status" value="1"/>
</dbReference>
<reference evidence="12" key="1">
    <citation type="journal article" date="2020" name="mSystems">
        <title>Genome- and Community-Level Interaction Insights into Carbon Utilization and Element Cycling Functions of Hydrothermarchaeota in Hydrothermal Sediment.</title>
        <authorList>
            <person name="Zhou Z."/>
            <person name="Liu Y."/>
            <person name="Xu W."/>
            <person name="Pan J."/>
            <person name="Luo Z.H."/>
            <person name="Li M."/>
        </authorList>
    </citation>
    <scope>NUCLEOTIDE SEQUENCE [LARGE SCALE GENOMIC DNA]</scope>
    <source>
        <strain evidence="12">SpSt-81</strain>
    </source>
</reference>
<dbReference type="GO" id="GO:0016787">
    <property type="term" value="F:hydrolase activity"/>
    <property type="evidence" value="ECO:0007669"/>
    <property type="project" value="UniProtKB-KW"/>
</dbReference>
<evidence type="ECO:0000256" key="1">
    <source>
        <dbReference type="ARBA" id="ARBA00006847"/>
    </source>
</evidence>
<gene>
    <name evidence="12" type="primary">cas3</name>
    <name evidence="12" type="ORF">ENW00_05860</name>
</gene>
<dbReference type="InterPro" id="IPR050547">
    <property type="entry name" value="DEAD_box_RNA_helicases"/>
</dbReference>
<dbReference type="PANTHER" id="PTHR47963">
    <property type="entry name" value="DEAD-BOX ATP-DEPENDENT RNA HELICASE 47, MITOCHONDRIAL"/>
    <property type="match status" value="1"/>
</dbReference>
<dbReference type="SMART" id="SM00487">
    <property type="entry name" value="DEXDc"/>
    <property type="match status" value="1"/>
</dbReference>
<dbReference type="PROSITE" id="PS51192">
    <property type="entry name" value="HELICASE_ATP_BIND_1"/>
    <property type="match status" value="1"/>
</dbReference>
<comment type="similarity">
    <text evidence="1">In the N-terminal section; belongs to the CRISPR-associated nuclease Cas3-HD family.</text>
</comment>
<evidence type="ECO:0000256" key="8">
    <source>
        <dbReference type="ARBA" id="ARBA00022840"/>
    </source>
</evidence>
<keyword evidence="4" id="KW-0479">Metal-binding</keyword>
<keyword evidence="8" id="KW-0067">ATP-binding</keyword>
<dbReference type="CDD" id="cd09641">
    <property type="entry name" value="Cas3''_I"/>
    <property type="match status" value="1"/>
</dbReference>
<dbReference type="NCBIfam" id="TIGR01596">
    <property type="entry name" value="cas3_HD"/>
    <property type="match status" value="1"/>
</dbReference>
<dbReference type="GO" id="GO:0005524">
    <property type="term" value="F:ATP binding"/>
    <property type="evidence" value="ECO:0007669"/>
    <property type="project" value="UniProtKB-KW"/>
</dbReference>
<dbReference type="NCBIfam" id="TIGR01587">
    <property type="entry name" value="cas3_core"/>
    <property type="match status" value="1"/>
</dbReference>
<dbReference type="GO" id="GO:0051607">
    <property type="term" value="P:defense response to virus"/>
    <property type="evidence" value="ECO:0007669"/>
    <property type="project" value="UniProtKB-KW"/>
</dbReference>
<dbReference type="InterPro" id="IPR054712">
    <property type="entry name" value="Cas3-like_dom"/>
</dbReference>
<evidence type="ECO:0000259" key="11">
    <source>
        <dbReference type="PROSITE" id="PS51643"/>
    </source>
</evidence>
<feature type="domain" description="HD Cas3-type" evidence="11">
    <location>
        <begin position="16"/>
        <end position="212"/>
    </location>
</feature>
<keyword evidence="5" id="KW-0547">Nucleotide-binding</keyword>
<dbReference type="Pfam" id="PF22590">
    <property type="entry name" value="Cas3-like_C_2"/>
    <property type="match status" value="1"/>
</dbReference>
<dbReference type="InterPro" id="IPR006474">
    <property type="entry name" value="Helicase_Cas3_CRISPR-ass_core"/>
</dbReference>
<dbReference type="AlphaFoldDB" id="A0A7C3MR81"/>
<keyword evidence="6" id="KW-0378">Hydrolase</keyword>
<evidence type="ECO:0000256" key="4">
    <source>
        <dbReference type="ARBA" id="ARBA00022723"/>
    </source>
</evidence>
<protein>
    <submittedName>
        <fullName evidence="12">CRISPR-associated helicase Cas3</fullName>
    </submittedName>
</protein>
<evidence type="ECO:0000256" key="6">
    <source>
        <dbReference type="ARBA" id="ARBA00022801"/>
    </source>
</evidence>
<dbReference type="InterPro" id="IPR006483">
    <property type="entry name" value="CRISPR-assoc_Cas3_HD"/>
</dbReference>
<dbReference type="InterPro" id="IPR014001">
    <property type="entry name" value="Helicase_ATP-bd"/>
</dbReference>
<dbReference type="Pfam" id="PF00270">
    <property type="entry name" value="DEAD"/>
    <property type="match status" value="1"/>
</dbReference>
<evidence type="ECO:0000256" key="3">
    <source>
        <dbReference type="ARBA" id="ARBA00022722"/>
    </source>
</evidence>
<dbReference type="InterPro" id="IPR027417">
    <property type="entry name" value="P-loop_NTPase"/>
</dbReference>
<dbReference type="GO" id="GO:0004518">
    <property type="term" value="F:nuclease activity"/>
    <property type="evidence" value="ECO:0007669"/>
    <property type="project" value="UniProtKB-KW"/>
</dbReference>
<proteinExistence type="inferred from homology"/>
<dbReference type="GO" id="GO:0003724">
    <property type="term" value="F:RNA helicase activity"/>
    <property type="evidence" value="ECO:0007669"/>
    <property type="project" value="TreeGrafter"/>
</dbReference>
<organism evidence="12">
    <name type="scientific">Dictyoglomus thermophilum</name>
    <dbReference type="NCBI Taxonomy" id="14"/>
    <lineage>
        <taxon>Bacteria</taxon>
        <taxon>Pseudomonadati</taxon>
        <taxon>Dictyoglomota</taxon>
        <taxon>Dictyoglomia</taxon>
        <taxon>Dictyoglomales</taxon>
        <taxon>Dictyoglomaceae</taxon>
        <taxon>Dictyoglomus</taxon>
    </lineage>
</organism>
<evidence type="ECO:0000313" key="12">
    <source>
        <dbReference type="EMBL" id="HFX13666.1"/>
    </source>
</evidence>
<feature type="domain" description="Helicase ATP-binding" evidence="10">
    <location>
        <begin position="249"/>
        <end position="431"/>
    </location>
</feature>
<dbReference type="InterPro" id="IPR006674">
    <property type="entry name" value="HD_domain"/>
</dbReference>
<evidence type="ECO:0000256" key="5">
    <source>
        <dbReference type="ARBA" id="ARBA00022741"/>
    </source>
</evidence>
<dbReference type="EMBL" id="DTIN01000017">
    <property type="protein sequence ID" value="HFX13666.1"/>
    <property type="molecule type" value="Genomic_DNA"/>
</dbReference>
<dbReference type="SUPFAM" id="SSF52540">
    <property type="entry name" value="P-loop containing nucleoside triphosphate hydrolases"/>
    <property type="match status" value="1"/>
</dbReference>
<keyword evidence="3" id="KW-0540">Nuclease</keyword>
<keyword evidence="9" id="KW-0051">Antiviral defense</keyword>
<dbReference type="Pfam" id="PF01966">
    <property type="entry name" value="HD"/>
    <property type="match status" value="1"/>
</dbReference>
<comment type="similarity">
    <text evidence="2">In the central section; belongs to the CRISPR-associated helicase Cas3 family.</text>
</comment>
<evidence type="ECO:0000256" key="9">
    <source>
        <dbReference type="ARBA" id="ARBA00023118"/>
    </source>
</evidence>
<dbReference type="Gene3D" id="1.10.3210.30">
    <property type="match status" value="1"/>
</dbReference>
<name>A0A7C3MR81_DICTH</name>
<sequence length="752" mass="88636">MNSAYEVYAKSYYEDGILKTETLKEHTFSLINNYEILKERYGTEINKKLVERYDPEVFWDLLRIAAIYHDLGKLNSLFQNKIRRLIGQEELLSEFEKEIPHNYLSPALLPKRYKEIYGIDNFFMLIFSIIYHHHREMNFDKKYLEEYLSKEILNKLDLIKWINELDPNFNENNVLGNKYTVLLLRDSGKLKSIENKLEFILLKGLLYRLDHSSSAHVEVEKERIDNVEDKLVYYITYVKKSNLKGFQRKAKDLRDKSVLLTAPTGIGKTEFAINWMGETKSLYSLPLRVSVNAMYERFKNIFGEENIGILHGDIIYYDIDNLENLEREIKEHLYRISLSRQMSYPIIICTADQIFTSFFRFPGYEKVFSIFPYAKIIVDEPQAYTSESLAVIVEGLKKIHEMGGRFCLMSATVYPILEVIFKDIAENIKVKDTDNKNHKIKYYPEHAIEDLVNEIVFEFSKGKKVLVIVNTVKKAQQLYFSLKGQINDKSNRVNLMHSRFIGIDRMNKEHKIFLDEKSSEPCIWITTQIVEASLDIDFDILFTELAPVDALIQRMGRIYRKRKYLSDDPNIIISGSSNKPSGKGAIYDSKLVDETYNIFFDFDNKLINYDDKNYMVEHVYSMEILKNSNYYKKFLDYKRIMDIDYKVETRGEAEKIFRKISNVRAIPVEIYDRNREKLVEIRDMIYSKNIVKKLKGLRELQNYVVDIPLQVEMCSRNIFTTGEIEGLDLYIINLKYDKELGLIPEKELENII</sequence>
<accession>A0A7C3MR81</accession>